<reference evidence="2 3" key="1">
    <citation type="journal article" date="2016" name="Nat. Commun.">
        <title>Thousands of microbial genomes shed light on interconnected biogeochemical processes in an aquifer system.</title>
        <authorList>
            <person name="Anantharaman K."/>
            <person name="Brown C.T."/>
            <person name="Hug L.A."/>
            <person name="Sharon I."/>
            <person name="Castelle C.J."/>
            <person name="Probst A.J."/>
            <person name="Thomas B.C."/>
            <person name="Singh A."/>
            <person name="Wilkins M.J."/>
            <person name="Karaoz U."/>
            <person name="Brodie E.L."/>
            <person name="Williams K.H."/>
            <person name="Hubbard S.S."/>
            <person name="Banfield J.F."/>
        </authorList>
    </citation>
    <scope>NUCLEOTIDE SEQUENCE [LARGE SCALE GENOMIC DNA]</scope>
</reference>
<name>A0A1F7JBM5_9BACT</name>
<protein>
    <submittedName>
        <fullName evidence="2">Uncharacterized protein</fullName>
    </submittedName>
</protein>
<dbReference type="EMBL" id="MGAV01000026">
    <property type="protein sequence ID" value="OGK53014.1"/>
    <property type="molecule type" value="Genomic_DNA"/>
</dbReference>
<accession>A0A1F7JBM5</accession>
<keyword evidence="1" id="KW-1133">Transmembrane helix</keyword>
<gene>
    <name evidence="2" type="ORF">A3H78_02265</name>
</gene>
<proteinExistence type="predicted"/>
<evidence type="ECO:0000313" key="2">
    <source>
        <dbReference type="EMBL" id="OGK53014.1"/>
    </source>
</evidence>
<comment type="caution">
    <text evidence="2">The sequence shown here is derived from an EMBL/GenBank/DDBJ whole genome shotgun (WGS) entry which is preliminary data.</text>
</comment>
<dbReference type="Proteomes" id="UP000177418">
    <property type="component" value="Unassembled WGS sequence"/>
</dbReference>
<feature type="transmembrane region" description="Helical" evidence="1">
    <location>
        <begin position="22"/>
        <end position="44"/>
    </location>
</feature>
<evidence type="ECO:0000313" key="3">
    <source>
        <dbReference type="Proteomes" id="UP000177418"/>
    </source>
</evidence>
<keyword evidence="1" id="KW-0472">Membrane</keyword>
<sequence>MDGNIPVQEPQSNKIHLTQKSIIFVIGVLVFFASLTTICAYYLGRSVALQEINRNSVTPTIVIAPVITQTAYPTAELATSCQTDSDCPTRQGCFLYQCFSGECRTINMCNQE</sequence>
<organism evidence="2 3">
    <name type="scientific">Candidatus Roizmanbacteria bacterium RIFCSPLOWO2_02_FULL_36_11</name>
    <dbReference type="NCBI Taxonomy" id="1802071"/>
    <lineage>
        <taxon>Bacteria</taxon>
        <taxon>Candidatus Roizmaniibacteriota</taxon>
    </lineage>
</organism>
<evidence type="ECO:0000256" key="1">
    <source>
        <dbReference type="SAM" id="Phobius"/>
    </source>
</evidence>
<keyword evidence="1" id="KW-0812">Transmembrane</keyword>
<dbReference type="AlphaFoldDB" id="A0A1F7JBM5"/>